<dbReference type="AlphaFoldDB" id="A0AB34G0U5"/>
<feature type="signal peptide" evidence="1">
    <location>
        <begin position="1"/>
        <end position="16"/>
    </location>
</feature>
<proteinExistence type="predicted"/>
<sequence>MRLRWILLVFIAHALGETAAVARQPASPVRRGETPAKADRVRFPLSIICNPVDSDGKAVPVPPNEFCHPPHAWCANYDYRFTSEAPQDKVDECKRRCGCSHMSRAMRYESLEHNYDPGEQRRPRRPALGRWYKADEVNKALDGA</sequence>
<keyword evidence="1" id="KW-0732">Signal</keyword>
<organism evidence="2 3">
    <name type="scientific">Purpureocillium lavendulum</name>
    <dbReference type="NCBI Taxonomy" id="1247861"/>
    <lineage>
        <taxon>Eukaryota</taxon>
        <taxon>Fungi</taxon>
        <taxon>Dikarya</taxon>
        <taxon>Ascomycota</taxon>
        <taxon>Pezizomycotina</taxon>
        <taxon>Sordariomycetes</taxon>
        <taxon>Hypocreomycetidae</taxon>
        <taxon>Hypocreales</taxon>
        <taxon>Ophiocordycipitaceae</taxon>
        <taxon>Purpureocillium</taxon>
    </lineage>
</organism>
<evidence type="ECO:0000256" key="1">
    <source>
        <dbReference type="SAM" id="SignalP"/>
    </source>
</evidence>
<accession>A0AB34G0U5</accession>
<reference evidence="2" key="1">
    <citation type="submission" date="2023-01" db="EMBL/GenBank/DDBJ databases">
        <title>The growth and conidiation of Purpureocillium lavendulum are regulated by nitrogen source and histone H3K14 acetylation.</title>
        <authorList>
            <person name="Tang P."/>
            <person name="Han J."/>
            <person name="Zhang C."/>
            <person name="Tang P."/>
            <person name="Qi F."/>
            <person name="Zhang K."/>
            <person name="Liang L."/>
        </authorList>
    </citation>
    <scope>NUCLEOTIDE SEQUENCE</scope>
    <source>
        <strain evidence="2">YMF1.00683</strain>
    </source>
</reference>
<protein>
    <submittedName>
        <fullName evidence="2">Uncharacterized protein</fullName>
    </submittedName>
</protein>
<dbReference type="EMBL" id="JAQHRD010000001">
    <property type="protein sequence ID" value="KAJ6445288.1"/>
    <property type="molecule type" value="Genomic_DNA"/>
</dbReference>
<comment type="caution">
    <text evidence="2">The sequence shown here is derived from an EMBL/GenBank/DDBJ whole genome shotgun (WGS) entry which is preliminary data.</text>
</comment>
<name>A0AB34G0U5_9HYPO</name>
<keyword evidence="3" id="KW-1185">Reference proteome</keyword>
<gene>
    <name evidence="2" type="ORF">O9K51_00047</name>
</gene>
<evidence type="ECO:0000313" key="3">
    <source>
        <dbReference type="Proteomes" id="UP001163105"/>
    </source>
</evidence>
<dbReference type="Proteomes" id="UP001163105">
    <property type="component" value="Unassembled WGS sequence"/>
</dbReference>
<evidence type="ECO:0000313" key="2">
    <source>
        <dbReference type="EMBL" id="KAJ6445288.1"/>
    </source>
</evidence>
<feature type="chain" id="PRO_5044281618" evidence="1">
    <location>
        <begin position="17"/>
        <end position="144"/>
    </location>
</feature>